<proteinExistence type="predicted"/>
<gene>
    <name evidence="2" type="ORF">A33K_18927</name>
</gene>
<dbReference type="Proteomes" id="UP000004682">
    <property type="component" value="Unassembled WGS sequence"/>
</dbReference>
<name>A0ABN0FWT3_9BURK</name>
<dbReference type="EMBL" id="JH692076">
    <property type="protein sequence ID" value="EIP84404.1"/>
    <property type="molecule type" value="Genomic_DNA"/>
</dbReference>
<evidence type="ECO:0000256" key="1">
    <source>
        <dbReference type="SAM" id="MobiDB-lite"/>
    </source>
</evidence>
<sequence length="120" mass="13621">MALRSRPEHGPSRGGSDEPADAVPGDRASRAGRQPEREAFDSGRADGLDDDRGRGRAAKQKTGLKTSFSVPHRGWRDQRRQGQAPRSMLLRLRFLFRNMRMEEKVRWLILPLSSPNCARR</sequence>
<protein>
    <submittedName>
        <fullName evidence="2">Uncharacterized protein</fullName>
    </submittedName>
</protein>
<feature type="compositionally biased region" description="Basic and acidic residues" evidence="1">
    <location>
        <begin position="27"/>
        <end position="54"/>
    </location>
</feature>
<reference evidence="3" key="1">
    <citation type="journal article" date="2012" name="J. Bacteriol.">
        <title>Revised Genome Sequence of Burkholderia thailandensis MSMB43 with Improved Annotation.</title>
        <authorList>
            <person name="Zhuo Y."/>
            <person name="Liu L."/>
            <person name="Wang Q."/>
            <person name="Liu X."/>
            <person name="Ren B."/>
            <person name="Liu M."/>
            <person name="Ni P."/>
            <person name="Cheng Y.Q."/>
            <person name="Zhang L."/>
        </authorList>
    </citation>
    <scope>NUCLEOTIDE SEQUENCE [LARGE SCALE GENOMIC DNA]</scope>
    <source>
        <strain evidence="3">MSMB43</strain>
    </source>
</reference>
<evidence type="ECO:0000313" key="2">
    <source>
        <dbReference type="EMBL" id="EIP84404.1"/>
    </source>
</evidence>
<feature type="region of interest" description="Disordered" evidence="1">
    <location>
        <begin position="1"/>
        <end position="87"/>
    </location>
</feature>
<keyword evidence="3" id="KW-1185">Reference proteome</keyword>
<feature type="compositionally biased region" description="Basic and acidic residues" evidence="1">
    <location>
        <begin position="1"/>
        <end position="11"/>
    </location>
</feature>
<organism evidence="2 3">
    <name type="scientific">Burkholderia humptydooensis MSMB43</name>
    <dbReference type="NCBI Taxonomy" id="441157"/>
    <lineage>
        <taxon>Bacteria</taxon>
        <taxon>Pseudomonadati</taxon>
        <taxon>Pseudomonadota</taxon>
        <taxon>Betaproteobacteria</taxon>
        <taxon>Burkholderiales</taxon>
        <taxon>Burkholderiaceae</taxon>
        <taxon>Burkholderia</taxon>
        <taxon>pseudomallei group</taxon>
    </lineage>
</organism>
<accession>A0ABN0FWT3</accession>
<evidence type="ECO:0000313" key="3">
    <source>
        <dbReference type="Proteomes" id="UP000004682"/>
    </source>
</evidence>